<feature type="domain" description="Helicase/UvrB N-terminal" evidence="1">
    <location>
        <begin position="48"/>
        <end position="121"/>
    </location>
</feature>
<name>A0A317Z5I3_STAPS</name>
<dbReference type="SUPFAM" id="SSF110738">
    <property type="entry name" value="Glycerate kinase I"/>
    <property type="match status" value="1"/>
</dbReference>
<evidence type="ECO:0000313" key="2">
    <source>
        <dbReference type="EMBL" id="PWZ94328.1"/>
    </source>
</evidence>
<dbReference type="Pfam" id="PF04851">
    <property type="entry name" value="ResIII"/>
    <property type="match status" value="1"/>
</dbReference>
<sequence>ERNPRMTSTYGTGQLLLDALDQGVSQIETFVDLEDDPFPEYTEKGRLKKKDKIGMIQGGKSKRSKNIDIALFQTLTTMDNLEDVFNDYGMVIVDEAHHVAAKTFEDVMAKVNSRYVYGLTA</sequence>
<gene>
    <name evidence="2" type="ORF">DD924_17690</name>
</gene>
<protein>
    <recommendedName>
        <fullName evidence="1">Helicase/UvrB N-terminal domain-containing protein</fullName>
    </recommendedName>
</protein>
<accession>A0A317Z5I3</accession>
<organism evidence="2 3">
    <name type="scientific">Staphylococcus pseudintermedius</name>
    <dbReference type="NCBI Taxonomy" id="283734"/>
    <lineage>
        <taxon>Bacteria</taxon>
        <taxon>Bacillati</taxon>
        <taxon>Bacillota</taxon>
        <taxon>Bacilli</taxon>
        <taxon>Bacillales</taxon>
        <taxon>Staphylococcaceae</taxon>
        <taxon>Staphylococcus</taxon>
        <taxon>Staphylococcus intermedius group</taxon>
    </lineage>
</organism>
<comment type="caution">
    <text evidence="2">The sequence shown here is derived from an EMBL/GenBank/DDBJ whole genome shotgun (WGS) entry which is preliminary data.</text>
</comment>
<feature type="non-terminal residue" evidence="2">
    <location>
        <position position="1"/>
    </location>
</feature>
<dbReference type="GO" id="GO:0003677">
    <property type="term" value="F:DNA binding"/>
    <property type="evidence" value="ECO:0007669"/>
    <property type="project" value="InterPro"/>
</dbReference>
<dbReference type="GO" id="GO:0008887">
    <property type="term" value="F:glycerate kinase activity"/>
    <property type="evidence" value="ECO:0007669"/>
    <property type="project" value="InterPro"/>
</dbReference>
<dbReference type="InterPro" id="IPR036129">
    <property type="entry name" value="Glycerate_kinase_sf"/>
</dbReference>
<dbReference type="GO" id="GO:0016787">
    <property type="term" value="F:hydrolase activity"/>
    <property type="evidence" value="ECO:0007669"/>
    <property type="project" value="InterPro"/>
</dbReference>
<proteinExistence type="predicted"/>
<dbReference type="InterPro" id="IPR027417">
    <property type="entry name" value="P-loop_NTPase"/>
</dbReference>
<dbReference type="SUPFAM" id="SSF52540">
    <property type="entry name" value="P-loop containing nucleoside triphosphate hydrolases"/>
    <property type="match status" value="1"/>
</dbReference>
<dbReference type="GO" id="GO:0005524">
    <property type="term" value="F:ATP binding"/>
    <property type="evidence" value="ECO:0007669"/>
    <property type="project" value="InterPro"/>
</dbReference>
<dbReference type="EMBL" id="QEIV01002087">
    <property type="protein sequence ID" value="PWZ94328.1"/>
    <property type="molecule type" value="Genomic_DNA"/>
</dbReference>
<dbReference type="Gene3D" id="3.40.50.300">
    <property type="entry name" value="P-loop containing nucleotide triphosphate hydrolases"/>
    <property type="match status" value="1"/>
</dbReference>
<feature type="non-terminal residue" evidence="2">
    <location>
        <position position="121"/>
    </location>
</feature>
<dbReference type="InterPro" id="IPR006935">
    <property type="entry name" value="Helicase/UvrB_N"/>
</dbReference>
<evidence type="ECO:0000259" key="1">
    <source>
        <dbReference type="Pfam" id="PF04851"/>
    </source>
</evidence>
<evidence type="ECO:0000313" key="3">
    <source>
        <dbReference type="Proteomes" id="UP000246351"/>
    </source>
</evidence>
<dbReference type="AlphaFoldDB" id="A0A317Z5I3"/>
<reference evidence="2 3" key="1">
    <citation type="journal article" date="2018" name="Vet. Microbiol.">
        <title>Clonal diversity and geographic distribution of methicillin-resistant Staphylococcus pseudintermedius from Australian animals: Discovery of novel sequence types.</title>
        <authorList>
            <person name="Worthing K.A."/>
            <person name="Abraham S."/>
            <person name="Coombs G.W."/>
            <person name="Pang S."/>
            <person name="Saputra S."/>
            <person name="Jordan D."/>
            <person name="Trott D.J."/>
            <person name="Norris J.M."/>
        </authorList>
    </citation>
    <scope>NUCLEOTIDE SEQUENCE [LARGE SCALE GENOMIC DNA]</scope>
    <source>
        <strain evidence="2 3">ST71 3</strain>
    </source>
</reference>
<dbReference type="Proteomes" id="UP000246351">
    <property type="component" value="Unassembled WGS sequence"/>
</dbReference>
<dbReference type="GO" id="GO:0031388">
    <property type="term" value="P:organic acid phosphorylation"/>
    <property type="evidence" value="ECO:0007669"/>
    <property type="project" value="InterPro"/>
</dbReference>